<protein>
    <submittedName>
        <fullName evidence="3">Metallopeptidase TldD-related protein</fullName>
    </submittedName>
</protein>
<feature type="region of interest" description="Disordered" evidence="1">
    <location>
        <begin position="96"/>
        <end position="115"/>
    </location>
</feature>
<dbReference type="Proteomes" id="UP001327225">
    <property type="component" value="Chromosome"/>
</dbReference>
<sequence length="463" mass="49476">MSAATPQELVERALAASTADDCVVIIHDTTSANLRWANNTLTTNGQMSGRTATVVSFVASGDSVAAASTSGSATTVDEIAGIMRAADAAARLAEPAEDANPLVRDRTSSDWDEPATPTDITVYDAVAPALGEAFGRAAGAGRLLYGFVDHAVTTTYLGSSTGLRLRHVQPTGHFACTAKDTALTTSAWLGAATRDFADIDPLALDDELARRLAWAARRVDLPAGRYDTILPPTAVADLMVDTYWYAGARDAWEGQSVYSQRPTGTRIGERITAPGVHLMSDPALPDVACTPFAVVGSSDSERSVFDNGLPLARTEWIRDGELTSLIQTRHTATMTEQPATPYIDNLVLEIDSGSGTIDDLVAGTERGLLVTSLWYIRLVDPQSLLLTGLTRDGVYLVENGEITGAVNNFRWNESPVDLLGRFTHASATTRSFSREWGADYFPRTATPALRIPDFNMSSVSQAM</sequence>
<dbReference type="RefSeq" id="WP_322936265.1">
    <property type="nucleotide sequence ID" value="NZ_CP141059.1"/>
</dbReference>
<keyword evidence="4" id="KW-1185">Reference proteome</keyword>
<feature type="domain" description="Metalloprotease TldD/E C-terminal" evidence="2">
    <location>
        <begin position="224"/>
        <end position="457"/>
    </location>
</feature>
<evidence type="ECO:0000313" key="3">
    <source>
        <dbReference type="EMBL" id="WQQ24522.1"/>
    </source>
</evidence>
<organism evidence="3 4">
    <name type="scientific">Nocardioides bizhenqiangii</name>
    <dbReference type="NCBI Taxonomy" id="3095076"/>
    <lineage>
        <taxon>Bacteria</taxon>
        <taxon>Bacillati</taxon>
        <taxon>Actinomycetota</taxon>
        <taxon>Actinomycetes</taxon>
        <taxon>Propionibacteriales</taxon>
        <taxon>Nocardioidaceae</taxon>
        <taxon>Nocardioides</taxon>
    </lineage>
</organism>
<name>A0ABZ0ZJ50_9ACTN</name>
<evidence type="ECO:0000256" key="1">
    <source>
        <dbReference type="SAM" id="MobiDB-lite"/>
    </source>
</evidence>
<evidence type="ECO:0000313" key="4">
    <source>
        <dbReference type="Proteomes" id="UP001327225"/>
    </source>
</evidence>
<dbReference type="Gene3D" id="3.30.2290.10">
    <property type="entry name" value="PmbA/TldD superfamily"/>
    <property type="match status" value="1"/>
</dbReference>
<dbReference type="PANTHER" id="PTHR43666:SF1">
    <property type="entry name" value="CONSERVED PROTEIN"/>
    <property type="match status" value="1"/>
</dbReference>
<dbReference type="InterPro" id="IPR045569">
    <property type="entry name" value="Metalloprtase-TldD/E_C"/>
</dbReference>
<proteinExistence type="predicted"/>
<evidence type="ECO:0000259" key="2">
    <source>
        <dbReference type="Pfam" id="PF19289"/>
    </source>
</evidence>
<gene>
    <name evidence="3" type="ORF">SHK19_11110</name>
</gene>
<dbReference type="InterPro" id="IPR035068">
    <property type="entry name" value="TldD/PmbA_N"/>
</dbReference>
<dbReference type="PANTHER" id="PTHR43666">
    <property type="entry name" value="TLDD PROTEIN"/>
    <property type="match status" value="1"/>
</dbReference>
<dbReference type="EMBL" id="CP141059">
    <property type="protein sequence ID" value="WQQ24522.1"/>
    <property type="molecule type" value="Genomic_DNA"/>
</dbReference>
<reference evidence="4" key="1">
    <citation type="submission" date="2023-12" db="EMBL/GenBank/DDBJ databases">
        <title>Novel species in genus Nocardioides.</title>
        <authorList>
            <person name="Zhou H."/>
        </authorList>
    </citation>
    <scope>NUCLEOTIDE SEQUENCE [LARGE SCALE GENOMIC DNA]</scope>
    <source>
        <strain evidence="4">HM61</strain>
    </source>
</reference>
<dbReference type="SUPFAM" id="SSF111283">
    <property type="entry name" value="Putative modulator of DNA gyrase, PmbA/TldD"/>
    <property type="match status" value="1"/>
</dbReference>
<dbReference type="Pfam" id="PF19289">
    <property type="entry name" value="PmbA_TldD_3rd"/>
    <property type="match status" value="1"/>
</dbReference>
<dbReference type="InterPro" id="IPR036059">
    <property type="entry name" value="TldD/PmbA_sf"/>
</dbReference>
<accession>A0ABZ0ZJ50</accession>